<dbReference type="Proteomes" id="UP000807025">
    <property type="component" value="Unassembled WGS sequence"/>
</dbReference>
<gene>
    <name evidence="2" type="ORF">BDN71DRAFT_1404265</name>
</gene>
<name>A0A9P5ZHY9_PLEER</name>
<comment type="caution">
    <text evidence="2">The sequence shown here is derived from an EMBL/GenBank/DDBJ whole genome shotgun (WGS) entry which is preliminary data.</text>
</comment>
<evidence type="ECO:0000256" key="1">
    <source>
        <dbReference type="SAM" id="Phobius"/>
    </source>
</evidence>
<keyword evidence="1" id="KW-0812">Transmembrane</keyword>
<dbReference type="OrthoDB" id="2548432at2759"/>
<feature type="transmembrane region" description="Helical" evidence="1">
    <location>
        <begin position="95"/>
        <end position="119"/>
    </location>
</feature>
<evidence type="ECO:0000313" key="2">
    <source>
        <dbReference type="EMBL" id="KAF9487796.1"/>
    </source>
</evidence>
<keyword evidence="3" id="KW-1185">Reference proteome</keyword>
<protein>
    <submittedName>
        <fullName evidence="2">Uncharacterized protein</fullName>
    </submittedName>
</protein>
<feature type="transmembrane region" description="Helical" evidence="1">
    <location>
        <begin position="60"/>
        <end position="83"/>
    </location>
</feature>
<dbReference type="AlphaFoldDB" id="A0A9P5ZHY9"/>
<keyword evidence="1" id="KW-0472">Membrane</keyword>
<feature type="transmembrane region" description="Helical" evidence="1">
    <location>
        <begin position="230"/>
        <end position="253"/>
    </location>
</feature>
<feature type="transmembrane region" description="Helical" evidence="1">
    <location>
        <begin position="26"/>
        <end position="48"/>
    </location>
</feature>
<organism evidence="2 3">
    <name type="scientific">Pleurotus eryngii</name>
    <name type="common">Boletus of the steppes</name>
    <dbReference type="NCBI Taxonomy" id="5323"/>
    <lineage>
        <taxon>Eukaryota</taxon>
        <taxon>Fungi</taxon>
        <taxon>Dikarya</taxon>
        <taxon>Basidiomycota</taxon>
        <taxon>Agaricomycotina</taxon>
        <taxon>Agaricomycetes</taxon>
        <taxon>Agaricomycetidae</taxon>
        <taxon>Agaricales</taxon>
        <taxon>Pleurotineae</taxon>
        <taxon>Pleurotaceae</taxon>
        <taxon>Pleurotus</taxon>
    </lineage>
</organism>
<accession>A0A9P5ZHY9</accession>
<reference evidence="2" key="1">
    <citation type="submission" date="2020-11" db="EMBL/GenBank/DDBJ databases">
        <authorList>
            <consortium name="DOE Joint Genome Institute"/>
            <person name="Ahrendt S."/>
            <person name="Riley R."/>
            <person name="Andreopoulos W."/>
            <person name="Labutti K."/>
            <person name="Pangilinan J."/>
            <person name="Ruiz-Duenas F.J."/>
            <person name="Barrasa J.M."/>
            <person name="Sanchez-Garcia M."/>
            <person name="Camarero S."/>
            <person name="Miyauchi S."/>
            <person name="Serrano A."/>
            <person name="Linde D."/>
            <person name="Babiker R."/>
            <person name="Drula E."/>
            <person name="Ayuso-Fernandez I."/>
            <person name="Pacheco R."/>
            <person name="Padilla G."/>
            <person name="Ferreira P."/>
            <person name="Barriuso J."/>
            <person name="Kellner H."/>
            <person name="Castanera R."/>
            <person name="Alfaro M."/>
            <person name="Ramirez L."/>
            <person name="Pisabarro A.G."/>
            <person name="Kuo A."/>
            <person name="Tritt A."/>
            <person name="Lipzen A."/>
            <person name="He G."/>
            <person name="Yan M."/>
            <person name="Ng V."/>
            <person name="Cullen D."/>
            <person name="Martin F."/>
            <person name="Rosso M.-N."/>
            <person name="Henrissat B."/>
            <person name="Hibbett D."/>
            <person name="Martinez A.T."/>
            <person name="Grigoriev I.V."/>
        </authorList>
    </citation>
    <scope>NUCLEOTIDE SEQUENCE</scope>
    <source>
        <strain evidence="2">ATCC 90797</strain>
    </source>
</reference>
<dbReference type="EMBL" id="MU154749">
    <property type="protein sequence ID" value="KAF9487796.1"/>
    <property type="molecule type" value="Genomic_DNA"/>
</dbReference>
<keyword evidence="1" id="KW-1133">Transmembrane helix</keyword>
<evidence type="ECO:0000313" key="3">
    <source>
        <dbReference type="Proteomes" id="UP000807025"/>
    </source>
</evidence>
<sequence>MDSSAPNSFAPPPPGLNYIEAIRPSVTMLMIGSVWSAVLVPLLCVLFFFSTKDLRRKPIFILNVCSILLGIAMGLLNGVKAILTPLVPQPESNFITFASLVVAIPIFVESILVLRLMAVYPWKTTPLATHLAIFTPLFLLKIARVTNAIVFIVQYKSLAQGVNNPIASGQKSWRTEPGQKIEWFLQVVDNSVTSGLFLLRLQGGKKLAGMSGRVQSGSKLSSYSRRLKGLFWISVSNFVFPVFLSLCQLIFIFRDPDYLKGTYIFLTNDYVEIVGVLLATVWQAGTHWADDNSAPRSTVSSLPTVRFRSAATSREQTGANSIASMPTRVDDASEIAMDKIYPQRSEEKMAISWPGKNSASAKAI</sequence>
<proteinExistence type="predicted"/>